<dbReference type="EMBL" id="CM055099">
    <property type="protein sequence ID" value="KAJ7545903.1"/>
    <property type="molecule type" value="Genomic_DNA"/>
</dbReference>
<dbReference type="Proteomes" id="UP001162992">
    <property type="component" value="Chromosome 8"/>
</dbReference>
<protein>
    <submittedName>
        <fullName evidence="1">Uncharacterized protein</fullName>
    </submittedName>
</protein>
<accession>A0ACC2CVJ0</accession>
<comment type="caution">
    <text evidence="1">The sequence shown here is derived from an EMBL/GenBank/DDBJ whole genome shotgun (WGS) entry which is preliminary data.</text>
</comment>
<sequence length="213" mass="24249">MVLWELTLATAYVLGLPRTYRIALKLQRKLLGRHSRVAGFTYRRTRGVFGMALRVHKEIESRDISVGKSLGNWMLRFLARMQPSKIIHRVATGKSSNISHMSSFGEMQCARSVPQFRAYTKHVGSRFRNKLTVGLDRLKPDPYMRPVSSLALKLWWHPVRSMLTSPQQGPGVMLSQSSSQLPHPLSPLTKPYGGTRSVFRSDILQWMQLSTKS</sequence>
<keyword evidence="2" id="KW-1185">Reference proteome</keyword>
<reference evidence="2" key="1">
    <citation type="journal article" date="2024" name="Proc. Natl. Acad. Sci. U.S.A.">
        <title>Extraordinary preservation of gene collinearity over three hundred million years revealed in homosporous lycophytes.</title>
        <authorList>
            <person name="Li C."/>
            <person name="Wickell D."/>
            <person name="Kuo L.Y."/>
            <person name="Chen X."/>
            <person name="Nie B."/>
            <person name="Liao X."/>
            <person name="Peng D."/>
            <person name="Ji J."/>
            <person name="Jenkins J."/>
            <person name="Williams M."/>
            <person name="Shu S."/>
            <person name="Plott C."/>
            <person name="Barry K."/>
            <person name="Rajasekar S."/>
            <person name="Grimwood J."/>
            <person name="Han X."/>
            <person name="Sun S."/>
            <person name="Hou Z."/>
            <person name="He W."/>
            <person name="Dai G."/>
            <person name="Sun C."/>
            <person name="Schmutz J."/>
            <person name="Leebens-Mack J.H."/>
            <person name="Li F.W."/>
            <person name="Wang L."/>
        </authorList>
    </citation>
    <scope>NUCLEOTIDE SEQUENCE [LARGE SCALE GENOMIC DNA]</scope>
    <source>
        <strain evidence="2">cv. PW_Plant_1</strain>
    </source>
</reference>
<evidence type="ECO:0000313" key="1">
    <source>
        <dbReference type="EMBL" id="KAJ7545903.1"/>
    </source>
</evidence>
<organism evidence="1 2">
    <name type="scientific">Diphasiastrum complanatum</name>
    <name type="common">Issler's clubmoss</name>
    <name type="synonym">Lycopodium complanatum</name>
    <dbReference type="NCBI Taxonomy" id="34168"/>
    <lineage>
        <taxon>Eukaryota</taxon>
        <taxon>Viridiplantae</taxon>
        <taxon>Streptophyta</taxon>
        <taxon>Embryophyta</taxon>
        <taxon>Tracheophyta</taxon>
        <taxon>Lycopodiopsida</taxon>
        <taxon>Lycopodiales</taxon>
        <taxon>Lycopodiaceae</taxon>
        <taxon>Lycopodioideae</taxon>
        <taxon>Diphasiastrum</taxon>
    </lineage>
</organism>
<gene>
    <name evidence="1" type="ORF">O6H91_08G015700</name>
</gene>
<proteinExistence type="predicted"/>
<evidence type="ECO:0000313" key="2">
    <source>
        <dbReference type="Proteomes" id="UP001162992"/>
    </source>
</evidence>
<name>A0ACC2CVJ0_DIPCM</name>